<sequence>MTDEREARVPREVDEAWIEAATEHYRRLERCRAVLADRAAGADVTVRSGDGLVEIVVTADGAFRDVRIAESALRSRSARELSRTVLAACQQARTAAEWAQEKLHEQLFAGFRYPD</sequence>
<reference evidence="1" key="1">
    <citation type="submission" date="2021-01" db="EMBL/GenBank/DDBJ databases">
        <title>Whole genome shotgun sequence of Actinocatenispora rupis NBRC 107355.</title>
        <authorList>
            <person name="Komaki H."/>
            <person name="Tamura T."/>
        </authorList>
    </citation>
    <scope>NUCLEOTIDE SEQUENCE</scope>
    <source>
        <strain evidence="1">NBRC 107355</strain>
    </source>
</reference>
<dbReference type="InterPro" id="IPR004401">
    <property type="entry name" value="YbaB/EbfC"/>
</dbReference>
<organism evidence="1 2">
    <name type="scientific">Actinocatenispora rupis</name>
    <dbReference type="NCBI Taxonomy" id="519421"/>
    <lineage>
        <taxon>Bacteria</taxon>
        <taxon>Bacillati</taxon>
        <taxon>Actinomycetota</taxon>
        <taxon>Actinomycetes</taxon>
        <taxon>Micromonosporales</taxon>
        <taxon>Micromonosporaceae</taxon>
        <taxon>Actinocatenispora</taxon>
    </lineage>
</organism>
<keyword evidence="2" id="KW-1185">Reference proteome</keyword>
<evidence type="ECO:0000313" key="2">
    <source>
        <dbReference type="Proteomes" id="UP000612808"/>
    </source>
</evidence>
<dbReference type="SUPFAM" id="SSF82607">
    <property type="entry name" value="YbaB-like"/>
    <property type="match status" value="1"/>
</dbReference>
<dbReference type="RefSeq" id="WP_239077029.1">
    <property type="nucleotide sequence ID" value="NZ_BAAAZM010000001.1"/>
</dbReference>
<protein>
    <recommendedName>
        <fullName evidence="3">YbaB/EbfC DNA-binding family protein</fullName>
    </recommendedName>
</protein>
<dbReference type="Pfam" id="PF02575">
    <property type="entry name" value="YbaB_DNA_bd"/>
    <property type="match status" value="1"/>
</dbReference>
<dbReference type="Gene3D" id="3.30.1310.10">
    <property type="entry name" value="Nucleoid-associated protein YbaB-like domain"/>
    <property type="match status" value="1"/>
</dbReference>
<dbReference type="EMBL" id="BOMB01000038">
    <property type="protein sequence ID" value="GID15061.1"/>
    <property type="molecule type" value="Genomic_DNA"/>
</dbReference>
<proteinExistence type="predicted"/>
<dbReference type="AlphaFoldDB" id="A0A8J3JAZ6"/>
<evidence type="ECO:0000313" key="1">
    <source>
        <dbReference type="EMBL" id="GID15061.1"/>
    </source>
</evidence>
<gene>
    <name evidence="1" type="ORF">Aru02nite_59500</name>
</gene>
<name>A0A8J3JAZ6_9ACTN</name>
<dbReference type="GO" id="GO:0003677">
    <property type="term" value="F:DNA binding"/>
    <property type="evidence" value="ECO:0007669"/>
    <property type="project" value="InterPro"/>
</dbReference>
<evidence type="ECO:0008006" key="3">
    <source>
        <dbReference type="Google" id="ProtNLM"/>
    </source>
</evidence>
<comment type="caution">
    <text evidence="1">The sequence shown here is derived from an EMBL/GenBank/DDBJ whole genome shotgun (WGS) entry which is preliminary data.</text>
</comment>
<dbReference type="Proteomes" id="UP000612808">
    <property type="component" value="Unassembled WGS sequence"/>
</dbReference>
<accession>A0A8J3JAZ6</accession>
<dbReference type="InterPro" id="IPR036894">
    <property type="entry name" value="YbaB-like_sf"/>
</dbReference>